<organism evidence="3 4">
    <name type="scientific">Novipirellula artificiosorum</name>
    <dbReference type="NCBI Taxonomy" id="2528016"/>
    <lineage>
        <taxon>Bacteria</taxon>
        <taxon>Pseudomonadati</taxon>
        <taxon>Planctomycetota</taxon>
        <taxon>Planctomycetia</taxon>
        <taxon>Pirellulales</taxon>
        <taxon>Pirellulaceae</taxon>
        <taxon>Novipirellula</taxon>
    </lineage>
</organism>
<evidence type="ECO:0000313" key="4">
    <source>
        <dbReference type="Proteomes" id="UP000319143"/>
    </source>
</evidence>
<evidence type="ECO:0000256" key="1">
    <source>
        <dbReference type="SAM" id="MobiDB-lite"/>
    </source>
</evidence>
<dbReference type="AlphaFoldDB" id="A0A5C6DJN4"/>
<dbReference type="EMBL" id="SJPV01000007">
    <property type="protein sequence ID" value="TWU35119.1"/>
    <property type="molecule type" value="Genomic_DNA"/>
</dbReference>
<feature type="domain" description="Peptidase M56" evidence="2">
    <location>
        <begin position="13"/>
        <end position="86"/>
    </location>
</feature>
<dbReference type="PANTHER" id="PTHR34978:SF3">
    <property type="entry name" value="SLR0241 PROTEIN"/>
    <property type="match status" value="1"/>
</dbReference>
<sequence>MDVIYATGKATAAHWFNPLSWWAAHRLRIEAETACDAAVMANGCKPSDYASCLCQMVRAAKTAPTRMDPALSMSRPSELPRRLTMILDKKTKHHGTRFPTLVLSLIPSAVFGSVLGIAQLSRAQAVEVANTPVETPGQGDEASTRGSIGNHPDQDLVRKFLGNPPKLSEQADIGKTVGTNASRTDDPRVWTLMQTMQSDSINVGLGRHSLKGKLDWFKRGKEFVYDEALAKIRFLRAPALEDDSWVFVSGVPTAPGRFLLHSELTRGSIKVILGDRLLDEGVGYEVDYEQGIVTIVDKAIEEQGARYFIAAGDRSVGNHNNTELIRKLLRE</sequence>
<gene>
    <name evidence="3" type="ORF">Poly41_42630</name>
</gene>
<name>A0A5C6DJN4_9BACT</name>
<dbReference type="Pfam" id="PF05569">
    <property type="entry name" value="Peptidase_M56"/>
    <property type="match status" value="1"/>
</dbReference>
<keyword evidence="4" id="KW-1185">Reference proteome</keyword>
<dbReference type="InterPro" id="IPR052173">
    <property type="entry name" value="Beta-lactam_resp_regulator"/>
</dbReference>
<reference evidence="3 4" key="1">
    <citation type="submission" date="2019-02" db="EMBL/GenBank/DDBJ databases">
        <title>Deep-cultivation of Planctomycetes and their phenomic and genomic characterization uncovers novel biology.</title>
        <authorList>
            <person name="Wiegand S."/>
            <person name="Jogler M."/>
            <person name="Boedeker C."/>
            <person name="Pinto D."/>
            <person name="Vollmers J."/>
            <person name="Rivas-Marin E."/>
            <person name="Kohn T."/>
            <person name="Peeters S.H."/>
            <person name="Heuer A."/>
            <person name="Rast P."/>
            <person name="Oberbeckmann S."/>
            <person name="Bunk B."/>
            <person name="Jeske O."/>
            <person name="Meyerdierks A."/>
            <person name="Storesund J.E."/>
            <person name="Kallscheuer N."/>
            <person name="Luecker S."/>
            <person name="Lage O.M."/>
            <person name="Pohl T."/>
            <person name="Merkel B.J."/>
            <person name="Hornburger P."/>
            <person name="Mueller R.-W."/>
            <person name="Bruemmer F."/>
            <person name="Labrenz M."/>
            <person name="Spormann A.M."/>
            <person name="Op Den Camp H."/>
            <person name="Overmann J."/>
            <person name="Amann R."/>
            <person name="Jetten M.S.M."/>
            <person name="Mascher T."/>
            <person name="Medema M.H."/>
            <person name="Devos D.P."/>
            <person name="Kaster A.-K."/>
            <person name="Ovreas L."/>
            <person name="Rohde M."/>
            <person name="Galperin M.Y."/>
            <person name="Jogler C."/>
        </authorList>
    </citation>
    <scope>NUCLEOTIDE SEQUENCE [LARGE SCALE GENOMIC DNA]</scope>
    <source>
        <strain evidence="3 4">Poly41</strain>
    </source>
</reference>
<dbReference type="OrthoDB" id="219918at2"/>
<dbReference type="InterPro" id="IPR008756">
    <property type="entry name" value="Peptidase_M56"/>
</dbReference>
<evidence type="ECO:0000313" key="3">
    <source>
        <dbReference type="EMBL" id="TWU35119.1"/>
    </source>
</evidence>
<protein>
    <submittedName>
        <fullName evidence="3">BlaR1 peptidase M56</fullName>
    </submittedName>
</protein>
<accession>A0A5C6DJN4</accession>
<proteinExistence type="predicted"/>
<feature type="region of interest" description="Disordered" evidence="1">
    <location>
        <begin position="132"/>
        <end position="153"/>
    </location>
</feature>
<dbReference type="PANTHER" id="PTHR34978">
    <property type="entry name" value="POSSIBLE SENSOR-TRANSDUCER PROTEIN BLAR"/>
    <property type="match status" value="1"/>
</dbReference>
<comment type="caution">
    <text evidence="3">The sequence shown here is derived from an EMBL/GenBank/DDBJ whole genome shotgun (WGS) entry which is preliminary data.</text>
</comment>
<evidence type="ECO:0000259" key="2">
    <source>
        <dbReference type="Pfam" id="PF05569"/>
    </source>
</evidence>
<dbReference type="Proteomes" id="UP000319143">
    <property type="component" value="Unassembled WGS sequence"/>
</dbReference>